<proteinExistence type="predicted"/>
<comment type="caution">
    <text evidence="1">The sequence shown here is derived from an EMBL/GenBank/DDBJ whole genome shotgun (WGS) entry which is preliminary data.</text>
</comment>
<dbReference type="Proteomes" id="UP000604765">
    <property type="component" value="Unassembled WGS sequence"/>
</dbReference>
<evidence type="ECO:0000313" key="2">
    <source>
        <dbReference type="Proteomes" id="UP000604765"/>
    </source>
</evidence>
<accession>A0ABQ3W351</accession>
<dbReference type="InterPro" id="IPR013321">
    <property type="entry name" value="Arc_rbn_hlx_hlx"/>
</dbReference>
<organism evidence="1 2">
    <name type="scientific">Lentilactobacillus fungorum</name>
    <dbReference type="NCBI Taxonomy" id="2201250"/>
    <lineage>
        <taxon>Bacteria</taxon>
        <taxon>Bacillati</taxon>
        <taxon>Bacillota</taxon>
        <taxon>Bacilli</taxon>
        <taxon>Lactobacillales</taxon>
        <taxon>Lactobacillaceae</taxon>
        <taxon>Lentilactobacillus</taxon>
    </lineage>
</organism>
<sequence length="95" mass="10358">MPKTKQKIDRISVRVAPEVKLAAKEQLAKVGLNLSDYIQMALANLAAGESDFLNSPSALEAKYQAEHGEVETIGDGSATDFEKYLKKLESETSDD</sequence>
<keyword evidence="2" id="KW-1185">Reference proteome</keyword>
<protein>
    <submittedName>
        <fullName evidence="1">Uncharacterized protein</fullName>
    </submittedName>
</protein>
<dbReference type="RefSeq" id="WP_203630517.1">
    <property type="nucleotide sequence ID" value="NZ_BNJR01000016.1"/>
</dbReference>
<dbReference type="Gene3D" id="1.10.1220.10">
    <property type="entry name" value="Met repressor-like"/>
    <property type="match status" value="1"/>
</dbReference>
<gene>
    <name evidence="1" type="ORF">YK48G_19490</name>
</gene>
<evidence type="ECO:0000313" key="1">
    <source>
        <dbReference type="EMBL" id="GHP14524.1"/>
    </source>
</evidence>
<reference evidence="1 2" key="1">
    <citation type="journal article" date="2021" name="Int. J. Syst. Evol. Microbiol.">
        <title>Lentilactobacillus fungorum sp. nov., isolated from spent mushroom substrates.</title>
        <authorList>
            <person name="Tohno M."/>
            <person name="Tanizawa Y."/>
            <person name="Kojima Y."/>
            <person name="Sakamoto M."/>
            <person name="Ohkuma M."/>
            <person name="Kobayashi H."/>
        </authorList>
    </citation>
    <scope>NUCLEOTIDE SEQUENCE [LARGE SCALE GENOMIC DNA]</scope>
    <source>
        <strain evidence="1 2">YK48G</strain>
    </source>
</reference>
<name>A0ABQ3W351_9LACO</name>
<dbReference type="EMBL" id="BNJR01000016">
    <property type="protein sequence ID" value="GHP14524.1"/>
    <property type="molecule type" value="Genomic_DNA"/>
</dbReference>